<dbReference type="GO" id="GO:0005739">
    <property type="term" value="C:mitochondrion"/>
    <property type="evidence" value="ECO:0007669"/>
    <property type="project" value="TreeGrafter"/>
</dbReference>
<dbReference type="VEuPathDB" id="TriTrypDB:TcG_06205"/>
<dbReference type="VEuPathDB" id="TriTrypDB:TcBrA4_0000800"/>
<dbReference type="VEuPathDB" id="TriTrypDB:TcCLB.508547.90"/>
<dbReference type="Proteomes" id="UP000246121">
    <property type="component" value="Unassembled WGS sequence"/>
</dbReference>
<reference evidence="4 5" key="1">
    <citation type="journal article" date="2018" name="Microb. Genom.">
        <title>Expanding an expanded genome: long-read sequencing of Trypanosoma cruzi.</title>
        <authorList>
            <person name="Berna L."/>
            <person name="Rodriguez M."/>
            <person name="Chiribao M.L."/>
            <person name="Parodi-Talice A."/>
            <person name="Pita S."/>
            <person name="Rijo G."/>
            <person name="Alvarez-Valin F."/>
            <person name="Robello C."/>
        </authorList>
    </citation>
    <scope>NUCLEOTIDE SEQUENCE [LARGE SCALE GENOMIC DNA]</scope>
    <source>
        <strain evidence="4 5">Dm28c</strain>
    </source>
</reference>
<evidence type="ECO:0000256" key="3">
    <source>
        <dbReference type="SAM" id="MobiDB-lite"/>
    </source>
</evidence>
<dbReference type="AlphaFoldDB" id="A0A2V2V3Y8"/>
<dbReference type="VEuPathDB" id="TriTrypDB:C4B63_45g1143c"/>
<dbReference type="PANTHER" id="PTHR28524">
    <property type="entry name" value="SUCCINATE DEHYDROGENASE ASSEMBLY FACTOR 4, MITOCHONDRIAL"/>
    <property type="match status" value="1"/>
</dbReference>
<evidence type="ECO:0000256" key="1">
    <source>
        <dbReference type="ARBA" id="ARBA00005701"/>
    </source>
</evidence>
<comment type="similarity">
    <text evidence="1">Belongs to the SDHAF4 family.</text>
</comment>
<dbReference type="GO" id="GO:0034553">
    <property type="term" value="P:mitochondrial respiratory chain complex II assembly"/>
    <property type="evidence" value="ECO:0007669"/>
    <property type="project" value="TreeGrafter"/>
</dbReference>
<dbReference type="EMBL" id="PRFA01000045">
    <property type="protein sequence ID" value="PWU91090.1"/>
    <property type="molecule type" value="Genomic_DNA"/>
</dbReference>
<evidence type="ECO:0000256" key="2">
    <source>
        <dbReference type="ARBA" id="ARBA00022170"/>
    </source>
</evidence>
<evidence type="ECO:0000313" key="5">
    <source>
        <dbReference type="Proteomes" id="UP000246121"/>
    </source>
</evidence>
<accession>A0A2V2V3Y8</accession>
<organism evidence="4 5">
    <name type="scientific">Trypanosoma cruzi</name>
    <dbReference type="NCBI Taxonomy" id="5693"/>
    <lineage>
        <taxon>Eukaryota</taxon>
        <taxon>Discoba</taxon>
        <taxon>Euglenozoa</taxon>
        <taxon>Kinetoplastea</taxon>
        <taxon>Metakinetoplastina</taxon>
        <taxon>Trypanosomatida</taxon>
        <taxon>Trypanosomatidae</taxon>
        <taxon>Trypanosoma</taxon>
        <taxon>Schizotrypanum</taxon>
    </lineage>
</organism>
<protein>
    <recommendedName>
        <fullName evidence="2">Succinate dehydrogenase assembly factor 4, mitochondrial</fullName>
    </recommendedName>
</protein>
<dbReference type="PANTHER" id="PTHR28524:SF3">
    <property type="entry name" value="SUCCINATE DEHYDROGENASE ASSEMBLY FACTOR 4, MITOCHONDRIAL"/>
    <property type="match status" value="1"/>
</dbReference>
<dbReference type="Pfam" id="PF07896">
    <property type="entry name" value="DUF1674"/>
    <property type="match status" value="1"/>
</dbReference>
<feature type="region of interest" description="Disordered" evidence="3">
    <location>
        <begin position="66"/>
        <end position="107"/>
    </location>
</feature>
<evidence type="ECO:0000313" key="4">
    <source>
        <dbReference type="EMBL" id="PWU91090.1"/>
    </source>
</evidence>
<sequence>MLRRGLALWIGVESDIFISVLNDKKYLEHRLALLGKEDPVLKPKPLSEEEIQRFTTSVGSAESLFNKASGAKPSDVVDETTGTPIGSTQLNPTRYGDWESNGRCHDF</sequence>
<gene>
    <name evidence="4" type="ORF">C4B63_45g1143c</name>
</gene>
<feature type="compositionally biased region" description="Basic and acidic residues" evidence="3">
    <location>
        <begin position="96"/>
        <end position="107"/>
    </location>
</feature>
<dbReference type="VEuPathDB" id="TriTrypDB:TcCL_ESM07723"/>
<dbReference type="OrthoDB" id="274783at2759"/>
<dbReference type="VEuPathDB" id="TriTrypDB:BCY84_12660"/>
<dbReference type="InterPro" id="IPR012875">
    <property type="entry name" value="SDHF4"/>
</dbReference>
<dbReference type="VEuPathDB" id="TriTrypDB:TcCLB.508973.69"/>
<comment type="caution">
    <text evidence="4">The sequence shown here is derived from an EMBL/GenBank/DDBJ whole genome shotgun (WGS) entry which is preliminary data.</text>
</comment>
<proteinExistence type="inferred from homology"/>
<name>A0A2V2V3Y8_TRYCR</name>
<dbReference type="VEuPathDB" id="TriTrypDB:C3747_15g1985c"/>
<feature type="compositionally biased region" description="Polar residues" evidence="3">
    <location>
        <begin position="80"/>
        <end position="92"/>
    </location>
</feature>